<proteinExistence type="predicted"/>
<protein>
    <submittedName>
        <fullName evidence="2">Uncharacterized protein</fullName>
    </submittedName>
</protein>
<sequence length="79" mass="8466">MMVNPLRPGNLLHQKLFSKQHVPDIAGSSNVAADTPMTRKGMIIMLEATCIDETMDDVAASEEEGADSDAGEEESDSSE</sequence>
<gene>
    <name evidence="2" type="ORF">L195_g047351</name>
</gene>
<feature type="region of interest" description="Disordered" evidence="1">
    <location>
        <begin position="54"/>
        <end position="79"/>
    </location>
</feature>
<evidence type="ECO:0000313" key="2">
    <source>
        <dbReference type="EMBL" id="PNX91221.1"/>
    </source>
</evidence>
<dbReference type="AlphaFoldDB" id="A0A2K3MK76"/>
<reference evidence="2 3" key="1">
    <citation type="journal article" date="2014" name="Am. J. Bot.">
        <title>Genome assembly and annotation for red clover (Trifolium pratense; Fabaceae).</title>
        <authorList>
            <person name="Istvanek J."/>
            <person name="Jaros M."/>
            <person name="Krenek A."/>
            <person name="Repkova J."/>
        </authorList>
    </citation>
    <scope>NUCLEOTIDE SEQUENCE [LARGE SCALE GENOMIC DNA]</scope>
    <source>
        <strain evidence="3">cv. Tatra</strain>
        <tissue evidence="2">Young leaves</tissue>
    </source>
</reference>
<evidence type="ECO:0000256" key="1">
    <source>
        <dbReference type="SAM" id="MobiDB-lite"/>
    </source>
</evidence>
<name>A0A2K3MK76_TRIPR</name>
<comment type="caution">
    <text evidence="2">The sequence shown here is derived from an EMBL/GenBank/DDBJ whole genome shotgun (WGS) entry which is preliminary data.</text>
</comment>
<reference evidence="2 3" key="2">
    <citation type="journal article" date="2017" name="Front. Plant Sci.">
        <title>Gene Classification and Mining of Molecular Markers Useful in Red Clover (Trifolium pratense) Breeding.</title>
        <authorList>
            <person name="Istvanek J."/>
            <person name="Dluhosova J."/>
            <person name="Dluhos P."/>
            <person name="Patkova L."/>
            <person name="Nedelnik J."/>
            <person name="Repkova J."/>
        </authorList>
    </citation>
    <scope>NUCLEOTIDE SEQUENCE [LARGE SCALE GENOMIC DNA]</scope>
    <source>
        <strain evidence="3">cv. Tatra</strain>
        <tissue evidence="2">Young leaves</tissue>
    </source>
</reference>
<feature type="non-terminal residue" evidence="2">
    <location>
        <position position="79"/>
    </location>
</feature>
<evidence type="ECO:0000313" key="3">
    <source>
        <dbReference type="Proteomes" id="UP000236291"/>
    </source>
</evidence>
<accession>A0A2K3MK76</accession>
<dbReference type="Proteomes" id="UP000236291">
    <property type="component" value="Unassembled WGS sequence"/>
</dbReference>
<organism evidence="2 3">
    <name type="scientific">Trifolium pratense</name>
    <name type="common">Red clover</name>
    <dbReference type="NCBI Taxonomy" id="57577"/>
    <lineage>
        <taxon>Eukaryota</taxon>
        <taxon>Viridiplantae</taxon>
        <taxon>Streptophyta</taxon>
        <taxon>Embryophyta</taxon>
        <taxon>Tracheophyta</taxon>
        <taxon>Spermatophyta</taxon>
        <taxon>Magnoliopsida</taxon>
        <taxon>eudicotyledons</taxon>
        <taxon>Gunneridae</taxon>
        <taxon>Pentapetalae</taxon>
        <taxon>rosids</taxon>
        <taxon>fabids</taxon>
        <taxon>Fabales</taxon>
        <taxon>Fabaceae</taxon>
        <taxon>Papilionoideae</taxon>
        <taxon>50 kb inversion clade</taxon>
        <taxon>NPAAA clade</taxon>
        <taxon>Hologalegina</taxon>
        <taxon>IRL clade</taxon>
        <taxon>Trifolieae</taxon>
        <taxon>Trifolium</taxon>
    </lineage>
</organism>
<dbReference type="EMBL" id="ASHM01065432">
    <property type="protein sequence ID" value="PNX91221.1"/>
    <property type="molecule type" value="Genomic_DNA"/>
</dbReference>